<evidence type="ECO:0000313" key="5">
    <source>
        <dbReference type="Proteomes" id="UP001208689"/>
    </source>
</evidence>
<sequence>MKQIKTSLYSLIILGLIFFPSYSSPYNLTTYSNSNEIGATNENIPLSSQTEKKWTVMVYLDGDNNLEEAAINDLNEMEMIGSSSEVDIVVQFDRINGYDDSNGDLKETYRYYVEKDTSQTEIGNPVDALGEVTMGSSLTLESFIIWSQTNYPSENYALILWDHGSGPMWGPYLGGICWDDTNDQDFLTQDEIASAISGKNIDLLGMDACLMGSTEVIFGLHEYVDVFVASQENEPGDGWAYDMFLQELIGNPSMSAETLGQVIVQGYYDFYLPYVPYGWEVTQSAIKTDQIANVVQSLSSLAGDLIDQISGFRSSIEAIRSSLHNYGDSPYIDLYEFLVKLDDEDILPAEIATVKNNIDTLILLSKYTGSLSESHGMTIYFPETAEDFSNIYITSLFGQNSLWDEFLLSYYSAPIGDDQFEENDFLIDAKRIRFKEYIGLICNDTDYYKFNVSTGDELSVSLEYSYVFDVSDLNLFLYAENESLIEFSSTPTNSEWISWVVDSNQTVSIKINNTYGDGYMSMYSLSASIPIDDDIFDAGDGNNNFTTATEINDDLLDGNETYSELVCINPDYYNFSLYEIPADDRDAYVTVKLEYIATEGFLGLDIILIRSSTKTLIQSINTPDDNAIAEFTAENYIGFDYYIIISNYENNSNYNLSVFLEYKLDDQFDNTTFDNDFLSLSADIPRINQIYTDLVCIDDDFYNISLVENEWLNVSIFFQHSMGDLDLYLYGPHSNLSSKNAYLSSSYYWENNEMITFLCPENGTYAIQVYPREMNLNYNMSIIVNETGISNDAYDTSNNHWDQHENFPEISVNSVVPDLAAWDDDYYNITLDQNEKIVISVIYEGSEGTLAISLHDSLGNEILTQFNHLYYSTIDAETYIIKIIPLQRISEYILMVVDEPDLSVDFSSTLTSSLELELTELVDLTGTVDLNFYVDYFIWEFGDGSHYLGTNANLTHLYDEPGHYPVSLTVWTKYGKGMKYTEYVDVFSTPEDGFLIYLNGTNPLSNSTFTIYWEPITNAQTLSIYYTVSNSTPVEDWALLQEDSSGNGISITLTMPQSGKYYFVVKYSNPFGTAVSEVLLVEIQLDSGIDTGGGDIGLLDFIPGFNSLIMVSSCFAVCLYLILNQKKRE</sequence>
<dbReference type="InterPro" id="IPR007280">
    <property type="entry name" value="Peptidase_C_arc/bac"/>
</dbReference>
<feature type="transmembrane region" description="Helical" evidence="2">
    <location>
        <begin position="1105"/>
        <end position="1123"/>
    </location>
</feature>
<dbReference type="EMBL" id="CP104013">
    <property type="protein sequence ID" value="UYP46604.1"/>
    <property type="molecule type" value="Genomic_DNA"/>
</dbReference>
<dbReference type="Pfam" id="PF18911">
    <property type="entry name" value="PKD_4"/>
    <property type="match status" value="1"/>
</dbReference>
<dbReference type="InterPro" id="IPR022409">
    <property type="entry name" value="PKD/Chitinase_dom"/>
</dbReference>
<dbReference type="InterPro" id="IPR035986">
    <property type="entry name" value="PKD_dom_sf"/>
</dbReference>
<reference evidence="4" key="1">
    <citation type="submission" date="2022-09" db="EMBL/GenBank/DDBJ databases">
        <title>Actin cytoskeleton and complex cell architecture in an #Asgard archaeon.</title>
        <authorList>
            <person name="Ponce Toledo R.I."/>
            <person name="Schleper C."/>
            <person name="Rodrigues Oliveira T."/>
            <person name="Wollweber F."/>
            <person name="Xu J."/>
            <person name="Rittmann S."/>
            <person name="Klingl A."/>
            <person name="Pilhofer M."/>
        </authorList>
    </citation>
    <scope>NUCLEOTIDE SEQUENCE</scope>
    <source>
        <strain evidence="4">B-35</strain>
    </source>
</reference>
<comment type="cofactor">
    <cofactor evidence="1">
        <name>Ca(2+)</name>
        <dbReference type="ChEBI" id="CHEBI:29108"/>
    </cofactor>
</comment>
<keyword evidence="2" id="KW-0472">Membrane</keyword>
<dbReference type="SMART" id="SM00089">
    <property type="entry name" value="PKD"/>
    <property type="match status" value="1"/>
</dbReference>
<dbReference type="Proteomes" id="UP001208689">
    <property type="component" value="Chromosome"/>
</dbReference>
<dbReference type="CDD" id="cd00146">
    <property type="entry name" value="PKD"/>
    <property type="match status" value="1"/>
</dbReference>
<organism evidence="4 5">
    <name type="scientific">Candidatus Lokiarchaeum ossiferum</name>
    <dbReference type="NCBI Taxonomy" id="2951803"/>
    <lineage>
        <taxon>Archaea</taxon>
        <taxon>Promethearchaeati</taxon>
        <taxon>Promethearchaeota</taxon>
        <taxon>Promethearchaeia</taxon>
        <taxon>Promethearchaeales</taxon>
        <taxon>Promethearchaeaceae</taxon>
        <taxon>Candidatus Lokiarchaeum</taxon>
    </lineage>
</organism>
<dbReference type="PANTHER" id="PTHR37835:SF1">
    <property type="entry name" value="ALPHA-CLOSTRIPAIN"/>
    <property type="match status" value="1"/>
</dbReference>
<dbReference type="PANTHER" id="PTHR37835">
    <property type="entry name" value="ALPHA-CLOSTRIPAIN"/>
    <property type="match status" value="1"/>
</dbReference>
<feature type="domain" description="PKD" evidence="3">
    <location>
        <begin position="937"/>
        <end position="986"/>
    </location>
</feature>
<gene>
    <name evidence="4" type="ORF">NEF87_002889</name>
</gene>
<evidence type="ECO:0000313" key="4">
    <source>
        <dbReference type="EMBL" id="UYP46604.1"/>
    </source>
</evidence>
<dbReference type="Gene3D" id="2.60.120.380">
    <property type="match status" value="2"/>
</dbReference>
<protein>
    <recommendedName>
        <fullName evidence="3">PKD domain-containing protein</fullName>
    </recommendedName>
</protein>
<dbReference type="InterPro" id="IPR000601">
    <property type="entry name" value="PKD_dom"/>
</dbReference>
<accession>A0ABY6HVW8</accession>
<evidence type="ECO:0000259" key="3">
    <source>
        <dbReference type="PROSITE" id="PS50093"/>
    </source>
</evidence>
<keyword evidence="5" id="KW-1185">Reference proteome</keyword>
<dbReference type="PROSITE" id="PS50093">
    <property type="entry name" value="PKD"/>
    <property type="match status" value="1"/>
</dbReference>
<dbReference type="Pfam" id="PF04151">
    <property type="entry name" value="PPC"/>
    <property type="match status" value="1"/>
</dbReference>
<evidence type="ECO:0000256" key="1">
    <source>
        <dbReference type="ARBA" id="ARBA00001913"/>
    </source>
</evidence>
<proteinExistence type="predicted"/>
<evidence type="ECO:0000256" key="2">
    <source>
        <dbReference type="SAM" id="Phobius"/>
    </source>
</evidence>
<dbReference type="Gene3D" id="3.40.50.11970">
    <property type="match status" value="1"/>
</dbReference>
<dbReference type="SUPFAM" id="SSF49299">
    <property type="entry name" value="PKD domain"/>
    <property type="match status" value="1"/>
</dbReference>
<dbReference type="Gene3D" id="2.60.40.10">
    <property type="entry name" value="Immunoglobulins"/>
    <property type="match status" value="1"/>
</dbReference>
<dbReference type="InterPro" id="IPR005077">
    <property type="entry name" value="Peptidase_C11"/>
</dbReference>
<keyword evidence="2" id="KW-0812">Transmembrane</keyword>
<keyword evidence="2" id="KW-1133">Transmembrane helix</keyword>
<name>A0ABY6HVW8_9ARCH</name>
<dbReference type="InterPro" id="IPR013783">
    <property type="entry name" value="Ig-like_fold"/>
</dbReference>
<dbReference type="Pfam" id="PF03415">
    <property type="entry name" value="Peptidase_C11"/>
    <property type="match status" value="1"/>
</dbReference>